<evidence type="ECO:0000256" key="3">
    <source>
        <dbReference type="ARBA" id="ARBA00022989"/>
    </source>
</evidence>
<dbReference type="Proteomes" id="UP000077013">
    <property type="component" value="Unassembled WGS sequence"/>
</dbReference>
<dbReference type="AlphaFoldDB" id="A0A167IDV3"/>
<proteinExistence type="predicted"/>
<evidence type="ECO:0000259" key="6">
    <source>
        <dbReference type="Pfam" id="PF06803"/>
    </source>
</evidence>
<dbReference type="OrthoDB" id="9800034at2"/>
<name>A0A167IDV3_9FLAO</name>
<dbReference type="InterPro" id="IPR010652">
    <property type="entry name" value="DUF1232"/>
</dbReference>
<dbReference type="RefSeq" id="WP_068589140.1">
    <property type="nucleotide sequence ID" value="NZ_LRXL01000026.1"/>
</dbReference>
<evidence type="ECO:0000313" key="7">
    <source>
        <dbReference type="EMBL" id="OAB79556.1"/>
    </source>
</evidence>
<comment type="subcellular location">
    <subcellularLocation>
        <location evidence="1">Endomembrane system</location>
        <topology evidence="1">Multi-pass membrane protein</topology>
    </subcellularLocation>
</comment>
<dbReference type="EMBL" id="LRXL01000026">
    <property type="protein sequence ID" value="OAB79556.1"/>
    <property type="molecule type" value="Genomic_DNA"/>
</dbReference>
<evidence type="ECO:0000256" key="2">
    <source>
        <dbReference type="ARBA" id="ARBA00022692"/>
    </source>
</evidence>
<keyword evidence="8" id="KW-1185">Reference proteome</keyword>
<protein>
    <recommendedName>
        <fullName evidence="6">DUF1232 domain-containing protein</fullName>
    </recommendedName>
</protein>
<dbReference type="GO" id="GO:0012505">
    <property type="term" value="C:endomembrane system"/>
    <property type="evidence" value="ECO:0007669"/>
    <property type="project" value="UniProtKB-SubCell"/>
</dbReference>
<keyword evidence="4 5" id="KW-0472">Membrane</keyword>
<evidence type="ECO:0000256" key="5">
    <source>
        <dbReference type="SAM" id="Phobius"/>
    </source>
</evidence>
<evidence type="ECO:0000256" key="1">
    <source>
        <dbReference type="ARBA" id="ARBA00004127"/>
    </source>
</evidence>
<dbReference type="STRING" id="1763537.ULVI_02040"/>
<organism evidence="7 8">
    <name type="scientific">Cochleicola gelatinilyticus</name>
    <dbReference type="NCBI Taxonomy" id="1763537"/>
    <lineage>
        <taxon>Bacteria</taxon>
        <taxon>Pseudomonadati</taxon>
        <taxon>Bacteroidota</taxon>
        <taxon>Flavobacteriia</taxon>
        <taxon>Flavobacteriales</taxon>
        <taxon>Flavobacteriaceae</taxon>
        <taxon>Cochleicola</taxon>
    </lineage>
</organism>
<feature type="transmembrane region" description="Helical" evidence="5">
    <location>
        <begin position="83"/>
        <end position="102"/>
    </location>
</feature>
<keyword evidence="2 5" id="KW-0812">Transmembrane</keyword>
<sequence>MLFGKNKNKFYFNPGNRDTGVDENYVQEEVSKIDEDDVEVVLKNEENIDKKFSGSNGLSKYMELGRIMMSMLKDVKKGEYKNIPWFTIATIVLALLYVLNPMDIIPDFIPGIGYIDDIAVLSIGVGWIESDLHRYLDWRLEHEKGI</sequence>
<evidence type="ECO:0000256" key="4">
    <source>
        <dbReference type="ARBA" id="ARBA00023136"/>
    </source>
</evidence>
<dbReference type="Pfam" id="PF06803">
    <property type="entry name" value="DUF1232"/>
    <property type="match status" value="1"/>
</dbReference>
<feature type="domain" description="DUF1232" evidence="6">
    <location>
        <begin position="88"/>
        <end position="122"/>
    </location>
</feature>
<evidence type="ECO:0000313" key="8">
    <source>
        <dbReference type="Proteomes" id="UP000077013"/>
    </source>
</evidence>
<reference evidence="7 8" key="1">
    <citation type="submission" date="2016-02" db="EMBL/GenBank/DDBJ databases">
        <title>Ulvibacter sp. LPB0005, isolated from Thais luteostoma.</title>
        <authorList>
            <person name="Shin S.-K."/>
            <person name="Yi H."/>
        </authorList>
    </citation>
    <scope>NUCLEOTIDE SEQUENCE [LARGE SCALE GENOMIC DNA]</scope>
    <source>
        <strain evidence="7 8">LPB0005</strain>
    </source>
</reference>
<gene>
    <name evidence="7" type="ORF">ULVI_02040</name>
</gene>
<accession>A0A167IDV3</accession>
<comment type="caution">
    <text evidence="7">The sequence shown here is derived from an EMBL/GenBank/DDBJ whole genome shotgun (WGS) entry which is preliminary data.</text>
</comment>
<keyword evidence="3 5" id="KW-1133">Transmembrane helix</keyword>